<dbReference type="InterPro" id="IPR029064">
    <property type="entry name" value="Ribosomal_eL30-like_sf"/>
</dbReference>
<dbReference type="PANTHER" id="PTHR34215:SF1">
    <property type="entry name" value="YLXR DOMAIN-CONTAINING PROTEIN"/>
    <property type="match status" value="1"/>
</dbReference>
<dbReference type="InterPro" id="IPR037465">
    <property type="entry name" value="YlxR"/>
</dbReference>
<protein>
    <submittedName>
        <fullName evidence="3">DNA-binding protein</fullName>
    </submittedName>
</protein>
<organism evidence="3 4">
    <name type="scientific">Methylocystis bryophila</name>
    <dbReference type="NCBI Taxonomy" id="655015"/>
    <lineage>
        <taxon>Bacteria</taxon>
        <taxon>Pseudomonadati</taxon>
        <taxon>Pseudomonadota</taxon>
        <taxon>Alphaproteobacteria</taxon>
        <taxon>Hyphomicrobiales</taxon>
        <taxon>Methylocystaceae</taxon>
        <taxon>Methylocystis</taxon>
    </lineage>
</organism>
<evidence type="ECO:0000256" key="1">
    <source>
        <dbReference type="SAM" id="MobiDB-lite"/>
    </source>
</evidence>
<dbReference type="EMBL" id="CP019948">
    <property type="protein sequence ID" value="ARN80301.1"/>
    <property type="molecule type" value="Genomic_DNA"/>
</dbReference>
<keyword evidence="4" id="KW-1185">Reference proteome</keyword>
<keyword evidence="3" id="KW-0238">DNA-binding</keyword>
<dbReference type="RefSeq" id="WP_085770366.1">
    <property type="nucleotide sequence ID" value="NZ_AP027149.1"/>
</dbReference>
<dbReference type="STRING" id="655015.B1812_03510"/>
<dbReference type="Gene3D" id="3.30.1230.10">
    <property type="entry name" value="YlxR-like"/>
    <property type="match status" value="1"/>
</dbReference>
<sequence>MRERGTSERSCIVTRAVLPPDAMIRFVRAPDGGVVPDIRSRLPGRGVYVTATSNLVGEAARRQLFSRGLKAKAEASPTLADEVDRLLEDDCLQMLAMANKAGLAIAGFFKVAAALEGGGVRALIEASDGGADGRRKLEQSSKRGAGGGPKRIELFASTQLDLALGRTNVIHAALAGGGTTEAFLARCERLALYRGETAATFDEDEAERPRANAQGVGGELQFLPMGREDDSGSGTE</sequence>
<feature type="region of interest" description="Disordered" evidence="1">
    <location>
        <begin position="131"/>
        <end position="150"/>
    </location>
</feature>
<dbReference type="InterPro" id="IPR035931">
    <property type="entry name" value="YlxR-like_sf"/>
</dbReference>
<feature type="compositionally biased region" description="Basic and acidic residues" evidence="1">
    <location>
        <begin position="131"/>
        <end position="141"/>
    </location>
</feature>
<dbReference type="Gene3D" id="3.30.1330.30">
    <property type="match status" value="1"/>
</dbReference>
<reference evidence="3 4" key="1">
    <citation type="submission" date="2017-02" db="EMBL/GenBank/DDBJ databases">
        <authorList>
            <person name="Peterson S.W."/>
        </authorList>
    </citation>
    <scope>NUCLEOTIDE SEQUENCE [LARGE SCALE GENOMIC DNA]</scope>
    <source>
        <strain evidence="3 4">S285</strain>
    </source>
</reference>
<feature type="domain" description="YlxR" evidence="2">
    <location>
        <begin position="9"/>
        <end position="83"/>
    </location>
</feature>
<dbReference type="InterPro" id="IPR007393">
    <property type="entry name" value="YlxR_dom"/>
</dbReference>
<dbReference type="AlphaFoldDB" id="A0A1W6MRR7"/>
<dbReference type="Proteomes" id="UP000193978">
    <property type="component" value="Chromosome"/>
</dbReference>
<evidence type="ECO:0000259" key="2">
    <source>
        <dbReference type="Pfam" id="PF04296"/>
    </source>
</evidence>
<feature type="region of interest" description="Disordered" evidence="1">
    <location>
        <begin position="198"/>
        <end position="236"/>
    </location>
</feature>
<name>A0A1W6MRR7_9HYPH</name>
<dbReference type="SUPFAM" id="SSF55315">
    <property type="entry name" value="L30e-like"/>
    <property type="match status" value="1"/>
</dbReference>
<dbReference type="OrthoDB" id="9799836at2"/>
<gene>
    <name evidence="3" type="ORF">B1812_03510</name>
</gene>
<evidence type="ECO:0000313" key="3">
    <source>
        <dbReference type="EMBL" id="ARN80301.1"/>
    </source>
</evidence>
<accession>A0A1W6MRR7</accession>
<dbReference type="SUPFAM" id="SSF64376">
    <property type="entry name" value="YlxR-like"/>
    <property type="match status" value="1"/>
</dbReference>
<proteinExistence type="predicted"/>
<evidence type="ECO:0000313" key="4">
    <source>
        <dbReference type="Proteomes" id="UP000193978"/>
    </source>
</evidence>
<dbReference type="KEGG" id="mbry:B1812_03510"/>
<dbReference type="GO" id="GO:0003677">
    <property type="term" value="F:DNA binding"/>
    <property type="evidence" value="ECO:0007669"/>
    <property type="project" value="UniProtKB-KW"/>
</dbReference>
<dbReference type="NCBIfam" id="NF006622">
    <property type="entry name" value="PRK09190.1"/>
    <property type="match status" value="1"/>
</dbReference>
<dbReference type="Pfam" id="PF04296">
    <property type="entry name" value="YlxR"/>
    <property type="match status" value="1"/>
</dbReference>
<dbReference type="PANTHER" id="PTHR34215">
    <property type="entry name" value="BLL0784 PROTEIN"/>
    <property type="match status" value="1"/>
</dbReference>